<sequence>MKKLILFSVAILALGFASCKKSNNSNTTSVSVRLTDGPGPYDAVILSIKQVVVITDGGEQTLAVNGGPIDILHFRLGKDTLLAAADIPAGQLKEVRLVLNTTGNRVIVNGVSYDLTTPSGQTSGVKLKVMDNLTAGIAYTLLLDFDAGQSIVTTGNGKYILKPVIRAISQAVSGAITGMVNPIAAYPKVYAISGTDTVGTIADATGKFYFPGLPAATYSINFIPVSPYAVKTVSNVVVVNGGVKDMGTVTFP</sequence>
<protein>
    <submittedName>
        <fullName evidence="3">DUF4382 domain-containing protein</fullName>
    </submittedName>
</protein>
<dbReference type="EMBL" id="JACWMY010000005">
    <property type="protein sequence ID" value="MBD1364536.1"/>
    <property type="molecule type" value="Genomic_DNA"/>
</dbReference>
<organism evidence="3 4">
    <name type="scientific">Mucilaginibacter pankratovii</name>
    <dbReference type="NCBI Taxonomy" id="2772110"/>
    <lineage>
        <taxon>Bacteria</taxon>
        <taxon>Pseudomonadati</taxon>
        <taxon>Bacteroidota</taxon>
        <taxon>Sphingobacteriia</taxon>
        <taxon>Sphingobacteriales</taxon>
        <taxon>Sphingobacteriaceae</taxon>
        <taxon>Mucilaginibacter</taxon>
    </lineage>
</organism>
<comment type="caution">
    <text evidence="3">The sequence shown here is derived from an EMBL/GenBank/DDBJ whole genome shotgun (WGS) entry which is preliminary data.</text>
</comment>
<evidence type="ECO:0000259" key="2">
    <source>
        <dbReference type="Pfam" id="PF14321"/>
    </source>
</evidence>
<evidence type="ECO:0000256" key="1">
    <source>
        <dbReference type="SAM" id="SignalP"/>
    </source>
</evidence>
<name>A0ABR7WQP9_9SPHI</name>
<dbReference type="Proteomes" id="UP000606600">
    <property type="component" value="Unassembled WGS sequence"/>
</dbReference>
<dbReference type="PROSITE" id="PS51257">
    <property type="entry name" value="PROKAR_LIPOPROTEIN"/>
    <property type="match status" value="1"/>
</dbReference>
<dbReference type="Pfam" id="PF14321">
    <property type="entry name" value="DUF4382"/>
    <property type="match status" value="1"/>
</dbReference>
<keyword evidence="1" id="KW-0732">Signal</keyword>
<dbReference type="RefSeq" id="WP_191189197.1">
    <property type="nucleotide sequence ID" value="NZ_JACWMY010000005.1"/>
</dbReference>
<feature type="signal peptide" evidence="1">
    <location>
        <begin position="1"/>
        <end position="19"/>
    </location>
</feature>
<evidence type="ECO:0000313" key="3">
    <source>
        <dbReference type="EMBL" id="MBD1364536.1"/>
    </source>
</evidence>
<reference evidence="3 4" key="1">
    <citation type="submission" date="2020-09" db="EMBL/GenBank/DDBJ databases">
        <title>Novel species of Mucilaginibacter isolated from a glacier on the Tibetan Plateau.</title>
        <authorList>
            <person name="Liu Q."/>
            <person name="Xin Y.-H."/>
        </authorList>
    </citation>
    <scope>NUCLEOTIDE SEQUENCE [LARGE SCALE GENOMIC DNA]</scope>
    <source>
        <strain evidence="3 4">ZT4R22</strain>
    </source>
</reference>
<gene>
    <name evidence="3" type="ORF">IDJ77_12020</name>
</gene>
<feature type="domain" description="DUF4382" evidence="2">
    <location>
        <begin position="27"/>
        <end position="163"/>
    </location>
</feature>
<proteinExistence type="predicted"/>
<keyword evidence="4" id="KW-1185">Reference proteome</keyword>
<feature type="chain" id="PRO_5046068901" evidence="1">
    <location>
        <begin position="20"/>
        <end position="252"/>
    </location>
</feature>
<accession>A0ABR7WQP9</accession>
<dbReference type="InterPro" id="IPR025491">
    <property type="entry name" value="DUF4382"/>
</dbReference>
<evidence type="ECO:0000313" key="4">
    <source>
        <dbReference type="Proteomes" id="UP000606600"/>
    </source>
</evidence>